<evidence type="ECO:0000313" key="2">
    <source>
        <dbReference type="Proteomes" id="UP000254174"/>
    </source>
</evidence>
<organism evidence="1 2">
    <name type="scientific">Escherichia coli</name>
    <dbReference type="NCBI Taxonomy" id="562"/>
    <lineage>
        <taxon>Bacteria</taxon>
        <taxon>Pseudomonadati</taxon>
        <taxon>Pseudomonadota</taxon>
        <taxon>Gammaproteobacteria</taxon>
        <taxon>Enterobacterales</taxon>
        <taxon>Enterobacteriaceae</taxon>
        <taxon>Escherichia</taxon>
    </lineage>
</organism>
<proteinExistence type="predicted"/>
<dbReference type="CDD" id="cd01646">
    <property type="entry name" value="RT_Bac_retron_I"/>
    <property type="match status" value="1"/>
</dbReference>
<evidence type="ECO:0000313" key="1">
    <source>
        <dbReference type="EMBL" id="STM20485.1"/>
    </source>
</evidence>
<reference evidence="1 2" key="1">
    <citation type="submission" date="2018-06" db="EMBL/GenBank/DDBJ databases">
        <authorList>
            <consortium name="Pathogen Informatics"/>
            <person name="Doyle S."/>
        </authorList>
    </citation>
    <scope>NUCLEOTIDE SEQUENCE [LARGE SCALE GENOMIC DNA]</scope>
    <source>
        <strain evidence="1 2">NCTC7922</strain>
    </source>
</reference>
<dbReference type="AlphaFoldDB" id="A0A377DJ48"/>
<name>A0A377DJ48_ECOLX</name>
<sequence length="457" mass="52318">MTYQAIFTGWDDLTIEDLLVAYRKAKADSFFENTFPVAIKFAEYEQELLENLQKLLDLLQSEDGFSSNKKLIGKFRLLPKKLTTKKKHESQNGHVHFSNPKRAADHLFNNFDLIPEFRIIGDFPVDSHIISALWINMVGHKFDASLDNCCYGARLKRIRNDELFSNEQDNPFHISAVGSFSPYFQPYQKWRGDGLKAIRDELEKDRDIIAASLDLKSYYHFIDPLAITSDDLYNTLNIKLTKDEKAFTAQLAVFLKHWSDGAAAFGKKIAYKTPVINGGLVIGLTASRIISNILLHHWDKLVIEKLSPIHYGRYVDDMFLVIRDTGTITNNHEFMLLLQDRLGNDCVYLKNEQKQIWQIQQGEHFQGKTTIQLQSDKQKLFVLQGRAGIDLLDSIEKEIYELSSEHRLMPSPDQLEHSTAAKVLSAAGSVGENADTLRRADGLTIRRLGWSLQLRLR</sequence>
<evidence type="ECO:0008006" key="3">
    <source>
        <dbReference type="Google" id="ProtNLM"/>
    </source>
</evidence>
<protein>
    <recommendedName>
        <fullName evidence="3">RNA-directed DNA polymerase</fullName>
    </recommendedName>
</protein>
<accession>A0A377DJ48</accession>
<gene>
    <name evidence="1" type="ORF">NCTC7922_06410</name>
</gene>
<dbReference type="Proteomes" id="UP000254174">
    <property type="component" value="Unassembled WGS sequence"/>
</dbReference>
<dbReference type="EMBL" id="UGFC01000006">
    <property type="protein sequence ID" value="STM20485.1"/>
    <property type="molecule type" value="Genomic_DNA"/>
</dbReference>